<proteinExistence type="predicted"/>
<keyword evidence="1" id="KW-0472">Membrane</keyword>
<keyword evidence="1" id="KW-0812">Transmembrane</keyword>
<evidence type="ECO:0000313" key="2">
    <source>
        <dbReference type="EMBL" id="GCE77031.1"/>
    </source>
</evidence>
<dbReference type="AlphaFoldDB" id="A0A402DSE6"/>
<organism evidence="2 3">
    <name type="scientific">Cellulomonas biazotea</name>
    <dbReference type="NCBI Taxonomy" id="1709"/>
    <lineage>
        <taxon>Bacteria</taxon>
        <taxon>Bacillati</taxon>
        <taxon>Actinomycetota</taxon>
        <taxon>Actinomycetes</taxon>
        <taxon>Micrococcales</taxon>
        <taxon>Cellulomonadaceae</taxon>
        <taxon>Cellulomonas</taxon>
    </lineage>
</organism>
<evidence type="ECO:0000256" key="1">
    <source>
        <dbReference type="SAM" id="Phobius"/>
    </source>
</evidence>
<keyword evidence="3" id="KW-1185">Reference proteome</keyword>
<dbReference type="RefSeq" id="WP_165446742.1">
    <property type="nucleotide sequence ID" value="NZ_BIMR01000165.1"/>
</dbReference>
<evidence type="ECO:0000313" key="3">
    <source>
        <dbReference type="Proteomes" id="UP000289954"/>
    </source>
</evidence>
<accession>A0A402DSE6</accession>
<keyword evidence="1" id="KW-1133">Transmembrane helix</keyword>
<protein>
    <submittedName>
        <fullName evidence="2">Uncharacterized protein</fullName>
    </submittedName>
</protein>
<reference evidence="2 3" key="1">
    <citation type="submission" date="2019-01" db="EMBL/GenBank/DDBJ databases">
        <title>Draft genome sequence of Cellulomonas takizawaensis strain TKZ-21.</title>
        <authorList>
            <person name="Yamamura H."/>
            <person name="Hayashi T."/>
            <person name="Hamada M."/>
            <person name="Serisawa Y."/>
            <person name="Matsuyama K."/>
            <person name="Nakagawa Y."/>
            <person name="Otoguro M."/>
            <person name="Yanagida F."/>
            <person name="Hayakawa M."/>
        </authorList>
    </citation>
    <scope>NUCLEOTIDE SEQUENCE [LARGE SCALE GENOMIC DNA]</scope>
    <source>
        <strain evidence="2 3">NBRC12680</strain>
    </source>
</reference>
<dbReference type="EMBL" id="BIMR01000165">
    <property type="protein sequence ID" value="GCE77031.1"/>
    <property type="molecule type" value="Genomic_DNA"/>
</dbReference>
<feature type="transmembrane region" description="Helical" evidence="1">
    <location>
        <begin position="31"/>
        <end position="50"/>
    </location>
</feature>
<name>A0A402DSE6_9CELL</name>
<gene>
    <name evidence="2" type="ORF">CBZ_20870</name>
</gene>
<sequence length="55" mass="5966">MELVIGVLVVVGIVLLLGRLADWLENRSFLLWLVVYIVGGGLLIILFATARTVGT</sequence>
<dbReference type="Proteomes" id="UP000289954">
    <property type="component" value="Unassembled WGS sequence"/>
</dbReference>
<comment type="caution">
    <text evidence="2">The sequence shown here is derived from an EMBL/GenBank/DDBJ whole genome shotgun (WGS) entry which is preliminary data.</text>
</comment>